<name>A0AAP0BEW5_9ASPA</name>
<organism evidence="1 2">
    <name type="scientific">Platanthera zijinensis</name>
    <dbReference type="NCBI Taxonomy" id="2320716"/>
    <lineage>
        <taxon>Eukaryota</taxon>
        <taxon>Viridiplantae</taxon>
        <taxon>Streptophyta</taxon>
        <taxon>Embryophyta</taxon>
        <taxon>Tracheophyta</taxon>
        <taxon>Spermatophyta</taxon>
        <taxon>Magnoliopsida</taxon>
        <taxon>Liliopsida</taxon>
        <taxon>Asparagales</taxon>
        <taxon>Orchidaceae</taxon>
        <taxon>Orchidoideae</taxon>
        <taxon>Orchideae</taxon>
        <taxon>Orchidinae</taxon>
        <taxon>Platanthera</taxon>
    </lineage>
</organism>
<keyword evidence="2" id="KW-1185">Reference proteome</keyword>
<dbReference type="AlphaFoldDB" id="A0AAP0BEW5"/>
<protein>
    <submittedName>
        <fullName evidence="1">Uncharacterized protein</fullName>
    </submittedName>
</protein>
<reference evidence="1 2" key="1">
    <citation type="journal article" date="2022" name="Nat. Plants">
        <title>Genomes of leafy and leafless Platanthera orchids illuminate the evolution of mycoheterotrophy.</title>
        <authorList>
            <person name="Li M.H."/>
            <person name="Liu K.W."/>
            <person name="Li Z."/>
            <person name="Lu H.C."/>
            <person name="Ye Q.L."/>
            <person name="Zhang D."/>
            <person name="Wang J.Y."/>
            <person name="Li Y.F."/>
            <person name="Zhong Z.M."/>
            <person name="Liu X."/>
            <person name="Yu X."/>
            <person name="Liu D.K."/>
            <person name="Tu X.D."/>
            <person name="Liu B."/>
            <person name="Hao Y."/>
            <person name="Liao X.Y."/>
            <person name="Jiang Y.T."/>
            <person name="Sun W.H."/>
            <person name="Chen J."/>
            <person name="Chen Y.Q."/>
            <person name="Ai Y."/>
            <person name="Zhai J.W."/>
            <person name="Wu S.S."/>
            <person name="Zhou Z."/>
            <person name="Hsiao Y.Y."/>
            <person name="Wu W.L."/>
            <person name="Chen Y.Y."/>
            <person name="Lin Y.F."/>
            <person name="Hsu J.L."/>
            <person name="Li C.Y."/>
            <person name="Wang Z.W."/>
            <person name="Zhao X."/>
            <person name="Zhong W.Y."/>
            <person name="Ma X.K."/>
            <person name="Ma L."/>
            <person name="Huang J."/>
            <person name="Chen G.Z."/>
            <person name="Huang M.Z."/>
            <person name="Huang L."/>
            <person name="Peng D.H."/>
            <person name="Luo Y.B."/>
            <person name="Zou S.Q."/>
            <person name="Chen S.P."/>
            <person name="Lan S."/>
            <person name="Tsai W.C."/>
            <person name="Van de Peer Y."/>
            <person name="Liu Z.J."/>
        </authorList>
    </citation>
    <scope>NUCLEOTIDE SEQUENCE [LARGE SCALE GENOMIC DNA]</scope>
    <source>
        <strain evidence="1">Lor287</strain>
    </source>
</reference>
<dbReference type="Proteomes" id="UP001418222">
    <property type="component" value="Unassembled WGS sequence"/>
</dbReference>
<comment type="caution">
    <text evidence="1">The sequence shown here is derived from an EMBL/GenBank/DDBJ whole genome shotgun (WGS) entry which is preliminary data.</text>
</comment>
<gene>
    <name evidence="1" type="ORF">KSP39_PZI012329</name>
</gene>
<dbReference type="EMBL" id="JBBWWQ010000010">
    <property type="protein sequence ID" value="KAK8937021.1"/>
    <property type="molecule type" value="Genomic_DNA"/>
</dbReference>
<dbReference type="PANTHER" id="PTHR31371:SF13">
    <property type="entry name" value="OS05G0457600 PROTEIN"/>
    <property type="match status" value="1"/>
</dbReference>
<evidence type="ECO:0000313" key="2">
    <source>
        <dbReference type="Proteomes" id="UP001418222"/>
    </source>
</evidence>
<accession>A0AAP0BEW5</accession>
<evidence type="ECO:0000313" key="1">
    <source>
        <dbReference type="EMBL" id="KAK8937021.1"/>
    </source>
</evidence>
<proteinExistence type="predicted"/>
<dbReference type="PANTHER" id="PTHR31371">
    <property type="entry name" value="BNAC09G50660D PROTEIN"/>
    <property type="match status" value="1"/>
</dbReference>
<sequence>MSLLVFFHRSHSDAGLRSLRSDTMRSFRVTYLSSTCQHFHFRLVSADHLSQLGLYAASVSYLAARCHSEPLLTFPCTYADVKDSRTASIRVFSSKGVQREVSQMEKRIATAAKLLEEIEVLRLVMLESFQSRK</sequence>